<keyword evidence="2" id="KW-1185">Reference proteome</keyword>
<proteinExistence type="predicted"/>
<evidence type="ECO:0000313" key="1">
    <source>
        <dbReference type="EMBL" id="MET3595219.1"/>
    </source>
</evidence>
<evidence type="ECO:0000313" key="2">
    <source>
        <dbReference type="Proteomes" id="UP001549036"/>
    </source>
</evidence>
<dbReference type="Proteomes" id="UP001549036">
    <property type="component" value="Unassembled WGS sequence"/>
</dbReference>
<protein>
    <submittedName>
        <fullName evidence="1">Valyl-tRNA synthetase</fullName>
    </submittedName>
</protein>
<reference evidence="1 2" key="1">
    <citation type="submission" date="2024-06" db="EMBL/GenBank/DDBJ databases">
        <title>Genomic Encyclopedia of Type Strains, Phase IV (KMG-IV): sequencing the most valuable type-strain genomes for metagenomic binning, comparative biology and taxonomic classification.</title>
        <authorList>
            <person name="Goeker M."/>
        </authorList>
    </citation>
    <scope>NUCLEOTIDE SEQUENCE [LARGE SCALE GENOMIC DNA]</scope>
    <source>
        <strain evidence="1 2">DSM 29846</strain>
    </source>
</reference>
<name>A0ABV2HX73_9HYPH</name>
<dbReference type="EMBL" id="JBEPLM010000009">
    <property type="protein sequence ID" value="MET3595219.1"/>
    <property type="molecule type" value="Genomic_DNA"/>
</dbReference>
<gene>
    <name evidence="1" type="ORF">ABID26_004631</name>
</gene>
<accession>A0ABV2HX73</accession>
<comment type="caution">
    <text evidence="1">The sequence shown here is derived from an EMBL/GenBank/DDBJ whole genome shotgun (WGS) entry which is preliminary data.</text>
</comment>
<dbReference type="RefSeq" id="WP_354416592.1">
    <property type="nucleotide sequence ID" value="NZ_JBEPLM010000009.1"/>
</dbReference>
<sequence length="131" mass="15061">MRESAVMFRLPGHVLANVETLASRLNLSVNLIAKLIVIREIMNIPAMLEEHDKQLANMHQFLREMAFHNDDFLNENEERRDEAAEAVMAKLKEVMHAIDSIRDAAFVRPSTYIADLIRQHDERPVQESLGV</sequence>
<organism evidence="1 2">
    <name type="scientific">Mesorhizobium shonense</name>
    <dbReference type="NCBI Taxonomy" id="1209948"/>
    <lineage>
        <taxon>Bacteria</taxon>
        <taxon>Pseudomonadati</taxon>
        <taxon>Pseudomonadota</taxon>
        <taxon>Alphaproteobacteria</taxon>
        <taxon>Hyphomicrobiales</taxon>
        <taxon>Phyllobacteriaceae</taxon>
        <taxon>Mesorhizobium</taxon>
    </lineage>
</organism>